<dbReference type="EMBL" id="BMDD01000002">
    <property type="protein sequence ID" value="GGH76585.1"/>
    <property type="molecule type" value="Genomic_DNA"/>
</dbReference>
<reference evidence="2" key="1">
    <citation type="journal article" date="2019" name="Int. J. Syst. Evol. Microbiol.">
        <title>The Global Catalogue of Microorganisms (GCM) 10K type strain sequencing project: providing services to taxonomists for standard genome sequencing and annotation.</title>
        <authorList>
            <consortium name="The Broad Institute Genomics Platform"/>
            <consortium name="The Broad Institute Genome Sequencing Center for Infectious Disease"/>
            <person name="Wu L."/>
            <person name="Ma J."/>
        </authorList>
    </citation>
    <scope>NUCLEOTIDE SEQUENCE [LARGE SCALE GENOMIC DNA]</scope>
    <source>
        <strain evidence="2">CCM 8702</strain>
    </source>
</reference>
<accession>A0ABQ1ZTW8</accession>
<dbReference type="RefSeq" id="WP_172242721.1">
    <property type="nucleotide sequence ID" value="NZ_BMDD01000002.1"/>
</dbReference>
<proteinExistence type="predicted"/>
<dbReference type="Proteomes" id="UP000605427">
    <property type="component" value="Unassembled WGS sequence"/>
</dbReference>
<gene>
    <name evidence="1" type="ORF">GCM10007362_19050</name>
</gene>
<keyword evidence="2" id="KW-1185">Reference proteome</keyword>
<name>A0ABQ1ZTW8_9BACL</name>
<evidence type="ECO:0000313" key="2">
    <source>
        <dbReference type="Proteomes" id="UP000605427"/>
    </source>
</evidence>
<sequence length="237" mass="27560">MKSSHDEDESAFWRQLGDGGCSDSILGLMELKRDPLFRRIPKDRVREYVDRSLTFGKSEAAEKKHRPIRYWLEQEGISVETDESSGSMFGTVLRAQIDWTGTVPRIRVYRDSMNQLAEAASAYPEAFGTLKPGTAEDIHLAHEYYHWLEYRSGRFTADRLESVEKLRWGPFSLKASVRQSGEVAAHAFAQSLLDLPHMPNLLDYLYLLRQGEWEWRTFEREMEKCREALGVERRHMV</sequence>
<protein>
    <submittedName>
        <fullName evidence="1">Uncharacterized protein</fullName>
    </submittedName>
</protein>
<evidence type="ECO:0000313" key="1">
    <source>
        <dbReference type="EMBL" id="GGH76585.1"/>
    </source>
</evidence>
<organism evidence="1 2">
    <name type="scientific">Saccharibacillus endophyticus</name>
    <dbReference type="NCBI Taxonomy" id="2060666"/>
    <lineage>
        <taxon>Bacteria</taxon>
        <taxon>Bacillati</taxon>
        <taxon>Bacillota</taxon>
        <taxon>Bacilli</taxon>
        <taxon>Bacillales</taxon>
        <taxon>Paenibacillaceae</taxon>
        <taxon>Saccharibacillus</taxon>
    </lineage>
</organism>
<comment type="caution">
    <text evidence="1">The sequence shown here is derived from an EMBL/GenBank/DDBJ whole genome shotgun (WGS) entry which is preliminary data.</text>
</comment>